<evidence type="ECO:0000256" key="1">
    <source>
        <dbReference type="SAM" id="Phobius"/>
    </source>
</evidence>
<comment type="caution">
    <text evidence="2">The sequence shown here is derived from an EMBL/GenBank/DDBJ whole genome shotgun (WGS) entry which is preliminary data.</text>
</comment>
<keyword evidence="1" id="KW-0812">Transmembrane</keyword>
<dbReference type="InParanoid" id="A0A1X2H027"/>
<organism evidence="2 3">
    <name type="scientific">Syncephalastrum racemosum</name>
    <name type="common">Filamentous fungus</name>
    <dbReference type="NCBI Taxonomy" id="13706"/>
    <lineage>
        <taxon>Eukaryota</taxon>
        <taxon>Fungi</taxon>
        <taxon>Fungi incertae sedis</taxon>
        <taxon>Mucoromycota</taxon>
        <taxon>Mucoromycotina</taxon>
        <taxon>Mucoromycetes</taxon>
        <taxon>Mucorales</taxon>
        <taxon>Syncephalastraceae</taxon>
        <taxon>Syncephalastrum</taxon>
    </lineage>
</organism>
<dbReference type="AlphaFoldDB" id="A0A1X2H027"/>
<dbReference type="EMBL" id="MCGN01000012">
    <property type="protein sequence ID" value="ORY90419.1"/>
    <property type="molecule type" value="Genomic_DNA"/>
</dbReference>
<dbReference type="Proteomes" id="UP000242180">
    <property type="component" value="Unassembled WGS sequence"/>
</dbReference>
<keyword evidence="1" id="KW-1133">Transmembrane helix</keyword>
<gene>
    <name evidence="2" type="ORF">BCR43DRAFT_112034</name>
</gene>
<reference evidence="2 3" key="1">
    <citation type="submission" date="2016-07" db="EMBL/GenBank/DDBJ databases">
        <title>Pervasive Adenine N6-methylation of Active Genes in Fungi.</title>
        <authorList>
            <consortium name="DOE Joint Genome Institute"/>
            <person name="Mondo S.J."/>
            <person name="Dannebaum R.O."/>
            <person name="Kuo R.C."/>
            <person name="Labutti K."/>
            <person name="Haridas S."/>
            <person name="Kuo A."/>
            <person name="Salamov A."/>
            <person name="Ahrendt S.R."/>
            <person name="Lipzen A."/>
            <person name="Sullivan W."/>
            <person name="Andreopoulos W.B."/>
            <person name="Clum A."/>
            <person name="Lindquist E."/>
            <person name="Daum C."/>
            <person name="Ramamoorthy G.K."/>
            <person name="Gryganskyi A."/>
            <person name="Culley D."/>
            <person name="Magnuson J.K."/>
            <person name="James T.Y."/>
            <person name="O'Malley M.A."/>
            <person name="Stajich J.E."/>
            <person name="Spatafora J.W."/>
            <person name="Visel A."/>
            <person name="Grigoriev I.V."/>
        </authorList>
    </citation>
    <scope>NUCLEOTIDE SEQUENCE [LARGE SCALE GENOMIC DNA]</scope>
    <source>
        <strain evidence="2 3">NRRL 2496</strain>
    </source>
</reference>
<evidence type="ECO:0000313" key="3">
    <source>
        <dbReference type="Proteomes" id="UP000242180"/>
    </source>
</evidence>
<name>A0A1X2H027_SYNRA</name>
<evidence type="ECO:0000313" key="2">
    <source>
        <dbReference type="EMBL" id="ORY90419.1"/>
    </source>
</evidence>
<accession>A0A1X2H027</accession>
<protein>
    <submittedName>
        <fullName evidence="2">Uncharacterized protein</fullName>
    </submittedName>
</protein>
<feature type="transmembrane region" description="Helical" evidence="1">
    <location>
        <begin position="33"/>
        <end position="51"/>
    </location>
</feature>
<sequence length="53" mass="6683">MQRLEAFRMRLKRKYRARVQYSLVLYRCSHCMYYLRILFCCYDIICSITFYPP</sequence>
<keyword evidence="3" id="KW-1185">Reference proteome</keyword>
<proteinExistence type="predicted"/>
<keyword evidence="1" id="KW-0472">Membrane</keyword>